<dbReference type="GO" id="GO:0051287">
    <property type="term" value="F:NAD binding"/>
    <property type="evidence" value="ECO:0007669"/>
    <property type="project" value="InterPro"/>
</dbReference>
<dbReference type="AlphaFoldDB" id="A0A158J3V0"/>
<dbReference type="SUPFAM" id="SSF52283">
    <property type="entry name" value="Formate/glycerate dehydrogenase catalytic domain-like"/>
    <property type="match status" value="1"/>
</dbReference>
<keyword evidence="2" id="KW-0520">NAD</keyword>
<evidence type="ECO:0000259" key="3">
    <source>
        <dbReference type="Pfam" id="PF02826"/>
    </source>
</evidence>
<sequence>MKHVKVCFRSIYSSGNWNTQMTFLYKSEARRGEVWRTRLRKEFPNLEFRVWPYVGDPLKVKYLACWVPPADLGEKFPKLELVFSVGAGVDQIDASALPSGVKLLRMTEPGLAAGMNEYGTLAVLAAHRNLPAYLVLQRTRAWEQLPAVAAKDRSVGVMGLGVLGTGLLNSLKPFGFRLHGWSRSPRAIDGVITFAGPDELAQFLARIDILVCLLPLTDETRGILSSKTFNALPDGACLINVGRGGHLIERDLLDALASDKLRCAILDVANTEPLPEDHPFWTHPKVVLTPHVASVTDAEGGAEFVVANLRRHLANETLTGVVDVSRGY</sequence>
<dbReference type="GO" id="GO:0016491">
    <property type="term" value="F:oxidoreductase activity"/>
    <property type="evidence" value="ECO:0007669"/>
    <property type="project" value="UniProtKB-KW"/>
</dbReference>
<name>A0A158J3V0_9BURK</name>
<dbReference type="PANTHER" id="PTHR43333:SF1">
    <property type="entry name" value="D-ISOMER SPECIFIC 2-HYDROXYACID DEHYDROGENASE NAD-BINDING DOMAIN-CONTAINING PROTEIN"/>
    <property type="match status" value="1"/>
</dbReference>
<keyword evidence="1" id="KW-0560">Oxidoreductase</keyword>
<evidence type="ECO:0000313" key="5">
    <source>
        <dbReference type="Proteomes" id="UP000055019"/>
    </source>
</evidence>
<evidence type="ECO:0000313" key="4">
    <source>
        <dbReference type="EMBL" id="SAL63527.1"/>
    </source>
</evidence>
<dbReference type="EMBL" id="FCOM02000012">
    <property type="protein sequence ID" value="SAL63527.1"/>
    <property type="molecule type" value="Genomic_DNA"/>
</dbReference>
<dbReference type="SUPFAM" id="SSF51735">
    <property type="entry name" value="NAD(P)-binding Rossmann-fold domains"/>
    <property type="match status" value="1"/>
</dbReference>
<dbReference type="CDD" id="cd12164">
    <property type="entry name" value="GDH_like_2"/>
    <property type="match status" value="1"/>
</dbReference>
<reference evidence="4" key="1">
    <citation type="submission" date="2016-01" db="EMBL/GenBank/DDBJ databases">
        <authorList>
            <person name="Peeters C."/>
        </authorList>
    </citation>
    <scope>NUCLEOTIDE SEQUENCE [LARGE SCALE GENOMIC DNA]</scope>
    <source>
        <strain evidence="4">LMG 29317</strain>
    </source>
</reference>
<gene>
    <name evidence="4" type="ORF">AWB74_03367</name>
</gene>
<dbReference type="Proteomes" id="UP000055019">
    <property type="component" value="Unassembled WGS sequence"/>
</dbReference>
<protein>
    <submittedName>
        <fullName evidence="4">D-isomer specific 2-hydroxyacid dehydrogenase</fullName>
    </submittedName>
</protein>
<dbReference type="InterPro" id="IPR036291">
    <property type="entry name" value="NAD(P)-bd_dom_sf"/>
</dbReference>
<organism evidence="4 5">
    <name type="scientific">Caballeronia arvi</name>
    <dbReference type="NCBI Taxonomy" id="1777135"/>
    <lineage>
        <taxon>Bacteria</taxon>
        <taxon>Pseudomonadati</taxon>
        <taxon>Pseudomonadota</taxon>
        <taxon>Betaproteobacteria</taxon>
        <taxon>Burkholderiales</taxon>
        <taxon>Burkholderiaceae</taxon>
        <taxon>Caballeronia</taxon>
    </lineage>
</organism>
<dbReference type="Gene3D" id="3.40.50.720">
    <property type="entry name" value="NAD(P)-binding Rossmann-like Domain"/>
    <property type="match status" value="2"/>
</dbReference>
<dbReference type="PANTHER" id="PTHR43333">
    <property type="entry name" value="2-HACID_DH_C DOMAIN-CONTAINING PROTEIN"/>
    <property type="match status" value="1"/>
</dbReference>
<comment type="caution">
    <text evidence="4">The sequence shown here is derived from an EMBL/GenBank/DDBJ whole genome shotgun (WGS) entry which is preliminary data.</text>
</comment>
<keyword evidence="5" id="KW-1185">Reference proteome</keyword>
<feature type="domain" description="D-isomer specific 2-hydroxyacid dehydrogenase NAD-binding" evidence="3">
    <location>
        <begin position="122"/>
        <end position="293"/>
    </location>
</feature>
<dbReference type="InterPro" id="IPR006140">
    <property type="entry name" value="D-isomer_DH_NAD-bd"/>
</dbReference>
<accession>A0A158J3V0</accession>
<dbReference type="Pfam" id="PF02826">
    <property type="entry name" value="2-Hacid_dh_C"/>
    <property type="match status" value="1"/>
</dbReference>
<proteinExistence type="predicted"/>
<evidence type="ECO:0000256" key="1">
    <source>
        <dbReference type="ARBA" id="ARBA00023002"/>
    </source>
</evidence>
<evidence type="ECO:0000256" key="2">
    <source>
        <dbReference type="ARBA" id="ARBA00023027"/>
    </source>
</evidence>